<reference evidence="1 2" key="1">
    <citation type="journal article" date="2021" name="Int. J. Syst. Evol. Microbiol.">
        <title>Reticulibacter mediterranei gen. nov., sp. nov., within the new family Reticulibacteraceae fam. nov., and Ktedonospora formicarum gen. nov., sp. nov., Ktedonobacter robiniae sp. nov., Dictyobacter formicarum sp. nov. and Dictyobacter arantiisoli sp. nov., belonging to the class Ktedonobacteria.</title>
        <authorList>
            <person name="Yabe S."/>
            <person name="Zheng Y."/>
            <person name="Wang C.M."/>
            <person name="Sakai Y."/>
            <person name="Abe K."/>
            <person name="Yokota A."/>
            <person name="Donadio S."/>
            <person name="Cavaletti L."/>
            <person name="Monciardini P."/>
        </authorList>
    </citation>
    <scope>NUCLEOTIDE SEQUENCE [LARGE SCALE GENOMIC DNA]</scope>
    <source>
        <strain evidence="1 2">SOSP1-30</strain>
    </source>
</reference>
<accession>A0ABQ3V0F0</accession>
<protein>
    <submittedName>
        <fullName evidence="1">Uncharacterized protein</fullName>
    </submittedName>
</protein>
<dbReference type="Proteomes" id="UP000654345">
    <property type="component" value="Unassembled WGS sequence"/>
</dbReference>
<sequence length="50" mass="6034">MVVLKKGRKKDRKKAVNKNKIDYSNFKQMRAWGDDLRLGMACHMIFYDVW</sequence>
<proteinExistence type="predicted"/>
<organism evidence="1 2">
    <name type="scientific">Ktedonobacter robiniae</name>
    <dbReference type="NCBI Taxonomy" id="2778365"/>
    <lineage>
        <taxon>Bacteria</taxon>
        <taxon>Bacillati</taxon>
        <taxon>Chloroflexota</taxon>
        <taxon>Ktedonobacteria</taxon>
        <taxon>Ktedonobacterales</taxon>
        <taxon>Ktedonobacteraceae</taxon>
        <taxon>Ktedonobacter</taxon>
    </lineage>
</organism>
<evidence type="ECO:0000313" key="1">
    <source>
        <dbReference type="EMBL" id="GHO58498.1"/>
    </source>
</evidence>
<comment type="caution">
    <text evidence="1">The sequence shown here is derived from an EMBL/GenBank/DDBJ whole genome shotgun (WGS) entry which is preliminary data.</text>
</comment>
<name>A0ABQ3V0F0_9CHLR</name>
<gene>
    <name evidence="1" type="ORF">KSB_69730</name>
</gene>
<keyword evidence="2" id="KW-1185">Reference proteome</keyword>
<evidence type="ECO:0000313" key="2">
    <source>
        <dbReference type="Proteomes" id="UP000654345"/>
    </source>
</evidence>
<dbReference type="EMBL" id="BNJG01000003">
    <property type="protein sequence ID" value="GHO58498.1"/>
    <property type="molecule type" value="Genomic_DNA"/>
</dbReference>